<dbReference type="OrthoDB" id="9813814at2"/>
<dbReference type="Gene3D" id="2.40.37.10">
    <property type="entry name" value="Lyase, Ornithine Decarboxylase, Chain A, domain 1"/>
    <property type="match status" value="1"/>
</dbReference>
<organism evidence="11 12">
    <name type="scientific">Sphingomonas ginsenosidivorax</name>
    <dbReference type="NCBI Taxonomy" id="862135"/>
    <lineage>
        <taxon>Bacteria</taxon>
        <taxon>Pseudomonadati</taxon>
        <taxon>Pseudomonadota</taxon>
        <taxon>Alphaproteobacteria</taxon>
        <taxon>Sphingomonadales</taxon>
        <taxon>Sphingomonadaceae</taxon>
        <taxon>Sphingomonas</taxon>
    </lineage>
</organism>
<feature type="binding site" evidence="7 9">
    <location>
        <position position="304"/>
    </location>
    <ligand>
        <name>substrate</name>
    </ligand>
</feature>
<dbReference type="AlphaFoldDB" id="A0A5C6UFR4"/>
<comment type="catalytic activity">
    <reaction evidence="1 7">
        <text>L-alanine = D-alanine</text>
        <dbReference type="Rhea" id="RHEA:20249"/>
        <dbReference type="ChEBI" id="CHEBI:57416"/>
        <dbReference type="ChEBI" id="CHEBI:57972"/>
        <dbReference type="EC" id="5.1.1.1"/>
    </reaction>
</comment>
<feature type="domain" description="Alanine racemase C-terminal" evidence="10">
    <location>
        <begin position="235"/>
        <end position="361"/>
    </location>
</feature>
<dbReference type="GO" id="GO:0030632">
    <property type="term" value="P:D-alanine biosynthetic process"/>
    <property type="evidence" value="ECO:0007669"/>
    <property type="project" value="UniProtKB-UniRule"/>
</dbReference>
<feature type="binding site" evidence="7 9">
    <location>
        <position position="136"/>
    </location>
    <ligand>
        <name>substrate</name>
    </ligand>
</feature>
<sequence>MTACTAERMAMTRLTIDLDAIVRNYRCIIALAPGSAVAAVVKADAYGLGAGRVTAALADAGCAHFFVAHLSEVAAVRDAARGAPVYVLNGLAAGAEADCVALGAIPVLNSLVQVAAWRAQGQRLPAILQVDSGMQRLGLSPQEVEALIAAPELLGDIDLRYVMSHLACADEPELAANRWQRDRFAAICAQLPPVPRSFANSGGAFLGTDYHFDLLRPGIALYGGQPRPDVVMEPVVTLTAAIIQTRIVPAGAGIGYGLTAASNTDRIIATIGIGYADGWPRRLGGRGSAFLDGQRVPIVGRVSMDSLLIDVSAVAEAARQPGAPVELLGPHQTVDAVARDADTISYEILTQLGQRYARHYVGGTIGDNPSEIHRRERA</sequence>
<dbReference type="InterPro" id="IPR011079">
    <property type="entry name" value="Ala_racemase_C"/>
</dbReference>
<evidence type="ECO:0000256" key="3">
    <source>
        <dbReference type="ARBA" id="ARBA00007880"/>
    </source>
</evidence>
<evidence type="ECO:0000259" key="10">
    <source>
        <dbReference type="SMART" id="SM01005"/>
    </source>
</evidence>
<evidence type="ECO:0000313" key="12">
    <source>
        <dbReference type="Proteomes" id="UP000321250"/>
    </source>
</evidence>
<evidence type="ECO:0000256" key="7">
    <source>
        <dbReference type="HAMAP-Rule" id="MF_01201"/>
    </source>
</evidence>
<dbReference type="InterPro" id="IPR029066">
    <property type="entry name" value="PLP-binding_barrel"/>
</dbReference>
<dbReference type="EC" id="5.1.1.1" evidence="4 7"/>
<dbReference type="InterPro" id="IPR001608">
    <property type="entry name" value="Ala_racemase_N"/>
</dbReference>
<evidence type="ECO:0000256" key="8">
    <source>
        <dbReference type="PIRSR" id="PIRSR600821-50"/>
    </source>
</evidence>
<dbReference type="EMBL" id="VOQR01000001">
    <property type="protein sequence ID" value="TXC71632.1"/>
    <property type="molecule type" value="Genomic_DNA"/>
</dbReference>
<dbReference type="Gene3D" id="3.20.20.10">
    <property type="entry name" value="Alanine racemase"/>
    <property type="match status" value="1"/>
</dbReference>
<keyword evidence="12" id="KW-1185">Reference proteome</keyword>
<dbReference type="InterPro" id="IPR009006">
    <property type="entry name" value="Ala_racemase/Decarboxylase_C"/>
</dbReference>
<feature type="modified residue" description="N6-(pyridoxal phosphate)lysine" evidence="7 8">
    <location>
        <position position="42"/>
    </location>
</feature>
<evidence type="ECO:0000256" key="5">
    <source>
        <dbReference type="ARBA" id="ARBA00022898"/>
    </source>
</evidence>
<feature type="active site" description="Proton acceptor; specific for D-alanine" evidence="7">
    <location>
        <position position="42"/>
    </location>
</feature>
<dbReference type="GO" id="GO:0008784">
    <property type="term" value="F:alanine racemase activity"/>
    <property type="evidence" value="ECO:0007669"/>
    <property type="project" value="UniProtKB-UniRule"/>
</dbReference>
<accession>A0A5C6UFR4</accession>
<dbReference type="Proteomes" id="UP000321250">
    <property type="component" value="Unassembled WGS sequence"/>
</dbReference>
<dbReference type="Pfam" id="PF01168">
    <property type="entry name" value="Ala_racemase_N"/>
    <property type="match status" value="1"/>
</dbReference>
<keyword evidence="5 7" id="KW-0663">Pyridoxal phosphate</keyword>
<name>A0A5C6UFR4_9SPHN</name>
<dbReference type="SMART" id="SM01005">
    <property type="entry name" value="Ala_racemase_C"/>
    <property type="match status" value="1"/>
</dbReference>
<proteinExistence type="inferred from homology"/>
<comment type="pathway">
    <text evidence="7">Amino-acid biosynthesis; D-alanine biosynthesis; D-alanine from L-alanine: step 1/1.</text>
</comment>
<comment type="function">
    <text evidence="7">Catalyzes the interconversion of L-alanine and D-alanine. May also act on other amino acids.</text>
</comment>
<dbReference type="NCBIfam" id="TIGR00492">
    <property type="entry name" value="alr"/>
    <property type="match status" value="1"/>
</dbReference>
<dbReference type="Pfam" id="PF00842">
    <property type="entry name" value="Ala_racemase_C"/>
    <property type="match status" value="1"/>
</dbReference>
<comment type="cofactor">
    <cofactor evidence="2 7 8">
        <name>pyridoxal 5'-phosphate</name>
        <dbReference type="ChEBI" id="CHEBI:597326"/>
    </cofactor>
</comment>
<evidence type="ECO:0000256" key="4">
    <source>
        <dbReference type="ARBA" id="ARBA00013089"/>
    </source>
</evidence>
<dbReference type="HAMAP" id="MF_01201">
    <property type="entry name" value="Ala_racemase"/>
    <property type="match status" value="1"/>
</dbReference>
<feature type="active site" description="Proton acceptor; specific for L-alanine" evidence="7">
    <location>
        <position position="256"/>
    </location>
</feature>
<evidence type="ECO:0000256" key="2">
    <source>
        <dbReference type="ARBA" id="ARBA00001933"/>
    </source>
</evidence>
<protein>
    <recommendedName>
        <fullName evidence="4 7">Alanine racemase</fullName>
        <ecNumber evidence="4 7">5.1.1.1</ecNumber>
    </recommendedName>
</protein>
<dbReference type="InterPro" id="IPR000821">
    <property type="entry name" value="Ala_racemase"/>
</dbReference>
<keyword evidence="6 7" id="KW-0413">Isomerase</keyword>
<evidence type="ECO:0000256" key="1">
    <source>
        <dbReference type="ARBA" id="ARBA00000316"/>
    </source>
</evidence>
<dbReference type="GO" id="GO:0030170">
    <property type="term" value="F:pyridoxal phosphate binding"/>
    <property type="evidence" value="ECO:0007669"/>
    <property type="project" value="UniProtKB-UniRule"/>
</dbReference>
<dbReference type="PANTHER" id="PTHR30511">
    <property type="entry name" value="ALANINE RACEMASE"/>
    <property type="match status" value="1"/>
</dbReference>
<dbReference type="InterPro" id="IPR020622">
    <property type="entry name" value="Ala_racemase_pyridoxalP-BS"/>
</dbReference>
<dbReference type="UniPathway" id="UPA00042">
    <property type="reaction ID" value="UER00497"/>
</dbReference>
<comment type="similarity">
    <text evidence="3 7">Belongs to the alanine racemase family.</text>
</comment>
<evidence type="ECO:0000256" key="9">
    <source>
        <dbReference type="PIRSR" id="PIRSR600821-52"/>
    </source>
</evidence>
<dbReference type="CDD" id="cd00430">
    <property type="entry name" value="PLPDE_III_AR"/>
    <property type="match status" value="1"/>
</dbReference>
<dbReference type="PROSITE" id="PS00395">
    <property type="entry name" value="ALANINE_RACEMASE"/>
    <property type="match status" value="1"/>
</dbReference>
<dbReference type="GO" id="GO:0005829">
    <property type="term" value="C:cytosol"/>
    <property type="evidence" value="ECO:0007669"/>
    <property type="project" value="TreeGrafter"/>
</dbReference>
<evidence type="ECO:0000256" key="6">
    <source>
        <dbReference type="ARBA" id="ARBA00023235"/>
    </source>
</evidence>
<dbReference type="SUPFAM" id="SSF51419">
    <property type="entry name" value="PLP-binding barrel"/>
    <property type="match status" value="1"/>
</dbReference>
<dbReference type="PANTHER" id="PTHR30511:SF0">
    <property type="entry name" value="ALANINE RACEMASE, CATABOLIC-RELATED"/>
    <property type="match status" value="1"/>
</dbReference>
<dbReference type="PRINTS" id="PR00992">
    <property type="entry name" value="ALARACEMASE"/>
</dbReference>
<dbReference type="SUPFAM" id="SSF50621">
    <property type="entry name" value="Alanine racemase C-terminal domain-like"/>
    <property type="match status" value="1"/>
</dbReference>
<reference evidence="11 12" key="1">
    <citation type="journal article" date="2013" name="Antonie Van Leeuwenhoek">
        <title>Sphingomonas ginsenosidivorax sp. nov., with the ability to transform ginsenosides.</title>
        <authorList>
            <person name="Jin X.F."/>
            <person name="Kim J.K."/>
            <person name="Liu Q.M."/>
            <person name="Kang M.S."/>
            <person name="He D."/>
            <person name="Jin F.X."/>
            <person name="Kim S.C."/>
            <person name="Im W.T."/>
        </authorList>
    </citation>
    <scope>NUCLEOTIDE SEQUENCE [LARGE SCALE GENOMIC DNA]</scope>
    <source>
        <strain evidence="11 12">KHI67</strain>
    </source>
</reference>
<evidence type="ECO:0000313" key="11">
    <source>
        <dbReference type="EMBL" id="TXC71632.1"/>
    </source>
</evidence>
<comment type="caution">
    <text evidence="11">The sequence shown here is derived from an EMBL/GenBank/DDBJ whole genome shotgun (WGS) entry which is preliminary data.</text>
</comment>
<gene>
    <name evidence="11" type="primary">alr</name>
    <name evidence="11" type="ORF">FSB78_12230</name>
</gene>